<evidence type="ECO:0000313" key="2">
    <source>
        <dbReference type="Proteomes" id="UP000285084"/>
    </source>
</evidence>
<gene>
    <name evidence="1" type="ORF">BFJ69_g2365</name>
</gene>
<protein>
    <submittedName>
        <fullName evidence="1">Uncharacterized protein</fullName>
    </submittedName>
</protein>
<proteinExistence type="predicted"/>
<dbReference type="AlphaFoldDB" id="A0A420NUX9"/>
<accession>A0A420NUX9</accession>
<sequence length="44" mass="5014">MSVHRLLHPFLQTLILTPDVPRPGTDFAKFGSLFSNAITVWNKF</sequence>
<dbReference type="Proteomes" id="UP000285084">
    <property type="component" value="Unassembled WGS sequence"/>
</dbReference>
<organism evidence="1 2">
    <name type="scientific">Fusarium oxysporum</name>
    <name type="common">Fusarium vascular wilt</name>
    <dbReference type="NCBI Taxonomy" id="5507"/>
    <lineage>
        <taxon>Eukaryota</taxon>
        <taxon>Fungi</taxon>
        <taxon>Dikarya</taxon>
        <taxon>Ascomycota</taxon>
        <taxon>Pezizomycotina</taxon>
        <taxon>Sordariomycetes</taxon>
        <taxon>Hypocreomycetidae</taxon>
        <taxon>Hypocreales</taxon>
        <taxon>Nectriaceae</taxon>
        <taxon>Fusarium</taxon>
        <taxon>Fusarium oxysporum species complex</taxon>
    </lineage>
</organism>
<name>A0A420NUX9_FUSOX</name>
<reference evidence="1 2" key="1">
    <citation type="journal article" date="2018" name="Sci. Rep.">
        <title>Characterisation of pathogen-specific regions and novel effector candidates in Fusarium oxysporum f. sp. cepae.</title>
        <authorList>
            <person name="Armitage A.D."/>
            <person name="Taylor A."/>
            <person name="Sobczyk M.K."/>
            <person name="Baxter L."/>
            <person name="Greenfield B.P."/>
            <person name="Bates H.J."/>
            <person name="Wilson F."/>
            <person name="Jackson A.C."/>
            <person name="Ott S."/>
            <person name="Harrison R.J."/>
            <person name="Clarkson J.P."/>
        </authorList>
    </citation>
    <scope>NUCLEOTIDE SEQUENCE [LARGE SCALE GENOMIC DNA]</scope>
    <source>
        <strain evidence="1 2">Fo_A13</strain>
    </source>
</reference>
<dbReference type="EMBL" id="MRCX01000011">
    <property type="protein sequence ID" value="RKK84063.1"/>
    <property type="molecule type" value="Genomic_DNA"/>
</dbReference>
<evidence type="ECO:0000313" key="1">
    <source>
        <dbReference type="EMBL" id="RKK84063.1"/>
    </source>
</evidence>
<comment type="caution">
    <text evidence="1">The sequence shown here is derived from an EMBL/GenBank/DDBJ whole genome shotgun (WGS) entry which is preliminary data.</text>
</comment>